<accession>A0A9D4N8J3</accession>
<proteinExistence type="predicted"/>
<evidence type="ECO:0000313" key="3">
    <source>
        <dbReference type="Proteomes" id="UP000828390"/>
    </source>
</evidence>
<reference evidence="2" key="2">
    <citation type="submission" date="2020-11" db="EMBL/GenBank/DDBJ databases">
        <authorList>
            <person name="McCartney M.A."/>
            <person name="Auch B."/>
            <person name="Kono T."/>
            <person name="Mallez S."/>
            <person name="Becker A."/>
            <person name="Gohl D.M."/>
            <person name="Silverstein K.A.T."/>
            <person name="Koren S."/>
            <person name="Bechman K.B."/>
            <person name="Herman A."/>
            <person name="Abrahante J.E."/>
            <person name="Garbe J."/>
        </authorList>
    </citation>
    <scope>NUCLEOTIDE SEQUENCE</scope>
    <source>
        <strain evidence="2">Duluth1</strain>
        <tissue evidence="2">Whole animal</tissue>
    </source>
</reference>
<evidence type="ECO:0000256" key="1">
    <source>
        <dbReference type="SAM" id="Phobius"/>
    </source>
</evidence>
<keyword evidence="1" id="KW-1133">Transmembrane helix</keyword>
<sequence>MPDESSTADVNYSWKEVVSILDAVLFVLFACTLVASMLGCFLKAALNPKPN</sequence>
<dbReference type="AlphaFoldDB" id="A0A9D4N8J3"/>
<keyword evidence="1" id="KW-0812">Transmembrane</keyword>
<reference evidence="2" key="1">
    <citation type="journal article" date="2019" name="bioRxiv">
        <title>The Genome of the Zebra Mussel, Dreissena polymorpha: A Resource for Invasive Species Research.</title>
        <authorList>
            <person name="McCartney M.A."/>
            <person name="Auch B."/>
            <person name="Kono T."/>
            <person name="Mallez S."/>
            <person name="Zhang Y."/>
            <person name="Obille A."/>
            <person name="Becker A."/>
            <person name="Abrahante J.E."/>
            <person name="Garbe J."/>
            <person name="Badalamenti J.P."/>
            <person name="Herman A."/>
            <person name="Mangelson H."/>
            <person name="Liachko I."/>
            <person name="Sullivan S."/>
            <person name="Sone E.D."/>
            <person name="Koren S."/>
            <person name="Silverstein K.A.T."/>
            <person name="Beckman K.B."/>
            <person name="Gohl D.M."/>
        </authorList>
    </citation>
    <scope>NUCLEOTIDE SEQUENCE</scope>
    <source>
        <strain evidence="2">Duluth1</strain>
        <tissue evidence="2">Whole animal</tissue>
    </source>
</reference>
<dbReference type="Proteomes" id="UP000828390">
    <property type="component" value="Unassembled WGS sequence"/>
</dbReference>
<dbReference type="EMBL" id="JAIWYP010000001">
    <property type="protein sequence ID" value="KAH3889735.1"/>
    <property type="molecule type" value="Genomic_DNA"/>
</dbReference>
<protein>
    <submittedName>
        <fullName evidence="2">Uncharacterized protein</fullName>
    </submittedName>
</protein>
<feature type="transmembrane region" description="Helical" evidence="1">
    <location>
        <begin position="20"/>
        <end position="42"/>
    </location>
</feature>
<keyword evidence="1" id="KW-0472">Membrane</keyword>
<evidence type="ECO:0000313" key="2">
    <source>
        <dbReference type="EMBL" id="KAH3889735.1"/>
    </source>
</evidence>
<comment type="caution">
    <text evidence="2">The sequence shown here is derived from an EMBL/GenBank/DDBJ whole genome shotgun (WGS) entry which is preliminary data.</text>
</comment>
<gene>
    <name evidence="2" type="ORF">DPMN_013797</name>
</gene>
<organism evidence="2 3">
    <name type="scientific">Dreissena polymorpha</name>
    <name type="common">Zebra mussel</name>
    <name type="synonym">Mytilus polymorpha</name>
    <dbReference type="NCBI Taxonomy" id="45954"/>
    <lineage>
        <taxon>Eukaryota</taxon>
        <taxon>Metazoa</taxon>
        <taxon>Spiralia</taxon>
        <taxon>Lophotrochozoa</taxon>
        <taxon>Mollusca</taxon>
        <taxon>Bivalvia</taxon>
        <taxon>Autobranchia</taxon>
        <taxon>Heteroconchia</taxon>
        <taxon>Euheterodonta</taxon>
        <taxon>Imparidentia</taxon>
        <taxon>Neoheterodontei</taxon>
        <taxon>Myida</taxon>
        <taxon>Dreissenoidea</taxon>
        <taxon>Dreissenidae</taxon>
        <taxon>Dreissena</taxon>
    </lineage>
</organism>
<name>A0A9D4N8J3_DREPO</name>
<keyword evidence="3" id="KW-1185">Reference proteome</keyword>